<protein>
    <submittedName>
        <fullName evidence="2">Uncharacterized protein</fullName>
    </submittedName>
</protein>
<evidence type="ECO:0000313" key="2">
    <source>
        <dbReference type="EMBL" id="WPG98471.1"/>
    </source>
</evidence>
<sequence length="181" mass="19661">MRFINILSSLTLATLASARIYGVGIPSEIQPGEDFNVTILTENYIQSVSDISAAFGLGERLYAGSLGSVFVGSAYLGPEKSNIVKNFTLTAKIPSTYPTGEVAYFNVAITSLYGTLSSPTSTIYNVPFVVGNATDDYMVWSTNGTNTCSLFVMFYVLQYAFSVESTMIQLNIALEYVQNKK</sequence>
<dbReference type="InterPro" id="IPR045469">
    <property type="entry name" value="Nis1"/>
</dbReference>
<name>A0AAQ3M4U5_9PEZI</name>
<keyword evidence="3" id="KW-1185">Reference proteome</keyword>
<feature type="signal peptide" evidence="1">
    <location>
        <begin position="1"/>
        <end position="18"/>
    </location>
</feature>
<accession>A0AAQ3M4U5</accession>
<feature type="chain" id="PRO_5042915757" evidence="1">
    <location>
        <begin position="19"/>
        <end position="181"/>
    </location>
</feature>
<keyword evidence="1" id="KW-0732">Signal</keyword>
<evidence type="ECO:0000313" key="3">
    <source>
        <dbReference type="Proteomes" id="UP001303373"/>
    </source>
</evidence>
<dbReference type="Proteomes" id="UP001303373">
    <property type="component" value="Chromosome 2"/>
</dbReference>
<evidence type="ECO:0000256" key="1">
    <source>
        <dbReference type="SAM" id="SignalP"/>
    </source>
</evidence>
<dbReference type="AlphaFoldDB" id="A0AAQ3M4U5"/>
<reference evidence="2 3" key="1">
    <citation type="submission" date="2023-11" db="EMBL/GenBank/DDBJ databases">
        <title>An acidophilic fungus is an integral part of prey digestion in a carnivorous sundew plant.</title>
        <authorList>
            <person name="Tsai I.J."/>
        </authorList>
    </citation>
    <scope>NUCLEOTIDE SEQUENCE [LARGE SCALE GENOMIC DNA]</scope>
    <source>
        <strain evidence="2">169a</strain>
    </source>
</reference>
<gene>
    <name evidence="2" type="ORF">R9X50_00126200</name>
</gene>
<dbReference type="Pfam" id="PF19271">
    <property type="entry name" value="Nis1"/>
    <property type="match status" value="1"/>
</dbReference>
<proteinExistence type="predicted"/>
<organism evidence="2 3">
    <name type="scientific">Acrodontium crateriforme</name>
    <dbReference type="NCBI Taxonomy" id="150365"/>
    <lineage>
        <taxon>Eukaryota</taxon>
        <taxon>Fungi</taxon>
        <taxon>Dikarya</taxon>
        <taxon>Ascomycota</taxon>
        <taxon>Pezizomycotina</taxon>
        <taxon>Dothideomycetes</taxon>
        <taxon>Dothideomycetidae</taxon>
        <taxon>Mycosphaerellales</taxon>
        <taxon>Teratosphaeriaceae</taxon>
        <taxon>Acrodontium</taxon>
    </lineage>
</organism>
<dbReference type="EMBL" id="CP138581">
    <property type="protein sequence ID" value="WPG98471.1"/>
    <property type="molecule type" value="Genomic_DNA"/>
</dbReference>